<reference evidence="3 4" key="1">
    <citation type="submission" date="2023-11" db="EMBL/GenBank/DDBJ databases">
        <title>MicrobeMod: A computational toolkit for identifying prokaryotic methylation and restriction-modification with nanopore sequencing.</title>
        <authorList>
            <person name="Crits-Christoph A."/>
            <person name="Kang S.C."/>
            <person name="Lee H."/>
            <person name="Ostrov N."/>
        </authorList>
    </citation>
    <scope>NUCLEOTIDE SEQUENCE [LARGE SCALE GENOMIC DNA]</scope>
    <source>
        <strain evidence="3 4">DSMZ 700</strain>
    </source>
</reference>
<evidence type="ECO:0000313" key="3">
    <source>
        <dbReference type="EMBL" id="MDX5932181.1"/>
    </source>
</evidence>
<gene>
    <name evidence="3" type="primary">tssE</name>
    <name evidence="3" type="ORF">SIL87_15600</name>
</gene>
<name>A0AAW9DTG6_ACIAO</name>
<dbReference type="EMBL" id="JAWXYB010000018">
    <property type="protein sequence ID" value="MDX5932181.1"/>
    <property type="molecule type" value="Genomic_DNA"/>
</dbReference>
<dbReference type="NCBIfam" id="TIGR03357">
    <property type="entry name" value="VI_zyme"/>
    <property type="match status" value="1"/>
</dbReference>
<dbReference type="AlphaFoldDB" id="A0AAW9DTG6"/>
<feature type="compositionally biased region" description="Basic and acidic residues" evidence="1">
    <location>
        <begin position="28"/>
        <end position="41"/>
    </location>
</feature>
<accession>A0AAW9DTG6</accession>
<evidence type="ECO:0000256" key="1">
    <source>
        <dbReference type="SAM" id="MobiDB-lite"/>
    </source>
</evidence>
<keyword evidence="4" id="KW-1185">Reference proteome</keyword>
<dbReference type="PANTHER" id="PTHR38595:SF1">
    <property type="entry name" value="TYPE VI SECRETION SYSTEM COMPONENT TSSE1"/>
    <property type="match status" value="1"/>
</dbReference>
<dbReference type="Gene3D" id="3.10.450.40">
    <property type="match status" value="1"/>
</dbReference>
<feature type="domain" description="IraD/Gp25-like" evidence="2">
    <location>
        <begin position="51"/>
        <end position="150"/>
    </location>
</feature>
<dbReference type="InterPro" id="IPR053176">
    <property type="entry name" value="T6SS_TssE1-like"/>
</dbReference>
<dbReference type="InterPro" id="IPR007048">
    <property type="entry name" value="IraD/Gp25-like"/>
</dbReference>
<evidence type="ECO:0000259" key="2">
    <source>
        <dbReference type="Pfam" id="PF04965"/>
    </source>
</evidence>
<sequence length="176" mass="19471">MTTPTGAPGFNERVRDAGARVQLSPLDRLFDDAPDRDRDRPLSPGEALTVLRRSVRRDLEALLNAKRRWKSLPPKLGELPGSIAGYGLPDYTSGSMADPASREAFRAEVERTIRLFEPRFAQVSVVLLKAENNLDPSLHMRIDGLLHAEPAPEPISFNTIVDATSAEIEVKGERFV</sequence>
<protein>
    <submittedName>
        <fullName evidence="3">Type VI secretion system baseplate subunit TssE</fullName>
    </submittedName>
</protein>
<feature type="region of interest" description="Disordered" evidence="1">
    <location>
        <begin position="25"/>
        <end position="45"/>
    </location>
</feature>
<dbReference type="Proteomes" id="UP001279553">
    <property type="component" value="Unassembled WGS sequence"/>
</dbReference>
<dbReference type="RefSeq" id="WP_319615027.1">
    <property type="nucleotide sequence ID" value="NZ_JAWXYB010000018.1"/>
</dbReference>
<proteinExistence type="predicted"/>
<comment type="caution">
    <text evidence="3">The sequence shown here is derived from an EMBL/GenBank/DDBJ whole genome shotgun (WGS) entry which is preliminary data.</text>
</comment>
<dbReference type="Pfam" id="PF04965">
    <property type="entry name" value="GPW_gp25"/>
    <property type="match status" value="1"/>
</dbReference>
<dbReference type="PANTHER" id="PTHR38595">
    <property type="entry name" value="CYTOPLASMIC PROTEIN-RELATED"/>
    <property type="match status" value="1"/>
</dbReference>
<dbReference type="InterPro" id="IPR017737">
    <property type="entry name" value="TssE1-like"/>
</dbReference>
<evidence type="ECO:0000313" key="4">
    <source>
        <dbReference type="Proteomes" id="UP001279553"/>
    </source>
</evidence>
<dbReference type="SUPFAM" id="SSF160719">
    <property type="entry name" value="gpW/gp25-like"/>
    <property type="match status" value="1"/>
</dbReference>
<organism evidence="3 4">
    <name type="scientific">Acidiphilium acidophilum</name>
    <name type="common">Thiobacillus acidophilus</name>
    <dbReference type="NCBI Taxonomy" id="76588"/>
    <lineage>
        <taxon>Bacteria</taxon>
        <taxon>Pseudomonadati</taxon>
        <taxon>Pseudomonadota</taxon>
        <taxon>Alphaproteobacteria</taxon>
        <taxon>Acetobacterales</taxon>
        <taxon>Acidocellaceae</taxon>
        <taxon>Acidiphilium</taxon>
    </lineage>
</organism>